<dbReference type="AlphaFoldDB" id="A0A0V1C7V7"/>
<gene>
    <name evidence="1" type="ORF">T03_18191</name>
</gene>
<sequence length="344" mass="39304">MDENLQLVGSCKKEARQTFTESNSIASFPASCGSLRNILHQCSYKIDHILGKEENRAVKMTPESPDFGCVCFAILIDKLLEDDVNDYEALKADLKKMFILLKSEMLLPAVVSERTNRRFCYQSPRGGRIDLNEVPKYQTVLMAVVEKEPTTMDEAQRITWKTILIEEASYSMDFRNKYPYDRRMEELTAALACCVEGATKISLSEDTYHGKHQATIEARFEKLEECCMRPLGNQTTRERLQPLRFLDGSSRKGDDTLALAIEVVIDDTTITKLKIKGFSIQFLLDQKLLFQPYPKRVWDKLDINDQDDIRAGYGSFCLTTAIGKWCRISWPKKDCNLVNFDAAV</sequence>
<name>A0A0V1C7V7_TRIBR</name>
<keyword evidence="2" id="KW-1185">Reference proteome</keyword>
<evidence type="ECO:0000313" key="1">
    <source>
        <dbReference type="EMBL" id="KRY45366.1"/>
    </source>
</evidence>
<proteinExistence type="predicted"/>
<dbReference type="EMBL" id="JYDI01000372">
    <property type="protein sequence ID" value="KRY45366.1"/>
    <property type="molecule type" value="Genomic_DNA"/>
</dbReference>
<reference evidence="1 2" key="1">
    <citation type="submission" date="2015-01" db="EMBL/GenBank/DDBJ databases">
        <title>Evolution of Trichinella species and genotypes.</title>
        <authorList>
            <person name="Korhonen P.K."/>
            <person name="Edoardo P."/>
            <person name="Giuseppe L.R."/>
            <person name="Gasser R.B."/>
        </authorList>
    </citation>
    <scope>NUCLEOTIDE SEQUENCE [LARGE SCALE GENOMIC DNA]</scope>
    <source>
        <strain evidence="1">ISS120</strain>
    </source>
</reference>
<protein>
    <submittedName>
        <fullName evidence="1">Uncharacterized protein</fullName>
    </submittedName>
</protein>
<evidence type="ECO:0000313" key="2">
    <source>
        <dbReference type="Proteomes" id="UP000054653"/>
    </source>
</evidence>
<accession>A0A0V1C7V7</accession>
<comment type="caution">
    <text evidence="1">The sequence shown here is derived from an EMBL/GenBank/DDBJ whole genome shotgun (WGS) entry which is preliminary data.</text>
</comment>
<dbReference type="Proteomes" id="UP000054653">
    <property type="component" value="Unassembled WGS sequence"/>
</dbReference>
<organism evidence="1 2">
    <name type="scientific">Trichinella britovi</name>
    <name type="common">Parasitic roundworm</name>
    <dbReference type="NCBI Taxonomy" id="45882"/>
    <lineage>
        <taxon>Eukaryota</taxon>
        <taxon>Metazoa</taxon>
        <taxon>Ecdysozoa</taxon>
        <taxon>Nematoda</taxon>
        <taxon>Enoplea</taxon>
        <taxon>Dorylaimia</taxon>
        <taxon>Trichinellida</taxon>
        <taxon>Trichinellidae</taxon>
        <taxon>Trichinella</taxon>
    </lineage>
</organism>